<dbReference type="EMBL" id="QICS01000001">
    <property type="protein sequence ID" value="PXV95820.1"/>
    <property type="molecule type" value="Genomic_DNA"/>
</dbReference>
<feature type="compositionally biased region" description="Basic and acidic residues" evidence="1">
    <location>
        <begin position="45"/>
        <end position="64"/>
    </location>
</feature>
<proteinExistence type="predicted"/>
<dbReference type="RefSeq" id="WP_094375625.1">
    <property type="nucleotide sequence ID" value="NZ_NOKA02000001.1"/>
</dbReference>
<protein>
    <submittedName>
        <fullName evidence="3">Uncharacterized protein</fullName>
    </submittedName>
</protein>
<organism evidence="3 4">
    <name type="scientific">Lachnotalea glycerini</name>
    <dbReference type="NCBI Taxonomy" id="1763509"/>
    <lineage>
        <taxon>Bacteria</taxon>
        <taxon>Bacillati</taxon>
        <taxon>Bacillota</taxon>
        <taxon>Clostridia</taxon>
        <taxon>Lachnospirales</taxon>
        <taxon>Lachnospiraceae</taxon>
        <taxon>Lachnotalea</taxon>
    </lineage>
</organism>
<keyword evidence="4" id="KW-1185">Reference proteome</keyword>
<gene>
    <name evidence="2" type="ORF">C8E03_101450</name>
    <name evidence="3" type="ORF">CG710_000910</name>
</gene>
<dbReference type="AlphaFoldDB" id="A0A255IRC3"/>
<evidence type="ECO:0000313" key="5">
    <source>
        <dbReference type="Proteomes" id="UP000247523"/>
    </source>
</evidence>
<dbReference type="Proteomes" id="UP000216411">
    <property type="component" value="Unassembled WGS sequence"/>
</dbReference>
<comment type="caution">
    <text evidence="3">The sequence shown here is derived from an EMBL/GenBank/DDBJ whole genome shotgun (WGS) entry which is preliminary data.</text>
</comment>
<dbReference type="InterPro" id="IPR046313">
    <property type="entry name" value="DUF6465"/>
</dbReference>
<evidence type="ECO:0000256" key="1">
    <source>
        <dbReference type="SAM" id="MobiDB-lite"/>
    </source>
</evidence>
<reference evidence="3 4" key="1">
    <citation type="journal article" date="2017" name="Genome Announc.">
        <title>Draft Genome Sequence of a Sporulating and Motile Strain of Lachnotalea glycerini Isolated from Water in Quebec City, Canada.</title>
        <authorList>
            <person name="Maheux A.F."/>
            <person name="Boudreau D.K."/>
            <person name="Berube E."/>
            <person name="Boissinot M."/>
            <person name="Raymond F."/>
            <person name="Brodeur S."/>
            <person name="Corbeil J."/>
            <person name="Isabel S."/>
            <person name="Omar R.F."/>
            <person name="Bergeron M.G."/>
        </authorList>
    </citation>
    <scope>NUCLEOTIDE SEQUENCE [LARGE SCALE GENOMIC DNA]</scope>
    <source>
        <strain evidence="3 4">CCRI-19302</strain>
    </source>
</reference>
<feature type="region of interest" description="Disordered" evidence="1">
    <location>
        <begin position="45"/>
        <end position="82"/>
    </location>
</feature>
<evidence type="ECO:0000313" key="2">
    <source>
        <dbReference type="EMBL" id="PXV95820.1"/>
    </source>
</evidence>
<sequence>MALTSNKKQTAAKRTAIIEKETKPIVITQNSIGIDKEINQKTTERVTDNKLSEKEMDKNQEKAKTTKAKTTSVKTTKAKATSPVKEANVKTSLVLQYQSLEINSENLISKVKDMWVNTHNKTEKELKNIDLYVKPEEYSAYYVINNSVKGRIDL</sequence>
<name>A0A255IRC3_9FIRM</name>
<evidence type="ECO:0000313" key="3">
    <source>
        <dbReference type="EMBL" id="RDY33117.1"/>
    </source>
</evidence>
<reference evidence="3" key="3">
    <citation type="submission" date="2018-07" db="EMBL/GenBank/DDBJ databases">
        <authorList>
            <person name="Quirk P.G."/>
            <person name="Krulwich T.A."/>
        </authorList>
    </citation>
    <scope>NUCLEOTIDE SEQUENCE</scope>
    <source>
        <strain evidence="3">CCRI-19302</strain>
    </source>
</reference>
<evidence type="ECO:0000313" key="4">
    <source>
        <dbReference type="Proteomes" id="UP000216411"/>
    </source>
</evidence>
<dbReference type="Proteomes" id="UP000247523">
    <property type="component" value="Unassembled WGS sequence"/>
</dbReference>
<accession>A0A255IRC3</accession>
<feature type="compositionally biased region" description="Low complexity" evidence="1">
    <location>
        <begin position="68"/>
        <end position="81"/>
    </location>
</feature>
<dbReference type="Pfam" id="PF20069">
    <property type="entry name" value="DUF6465"/>
    <property type="match status" value="1"/>
</dbReference>
<dbReference type="EMBL" id="NOKA02000001">
    <property type="protein sequence ID" value="RDY33117.1"/>
    <property type="molecule type" value="Genomic_DNA"/>
</dbReference>
<reference evidence="2 5" key="2">
    <citation type="submission" date="2018-05" db="EMBL/GenBank/DDBJ databases">
        <title>Genomic Encyclopedia of Type Strains, Phase IV (KMG-IV): sequencing the most valuable type-strain genomes for metagenomic binning, comparative biology and taxonomic classification.</title>
        <authorList>
            <person name="Goeker M."/>
        </authorList>
    </citation>
    <scope>NUCLEOTIDE SEQUENCE [LARGE SCALE GENOMIC DNA]</scope>
    <source>
        <strain evidence="2 5">DSM 28816</strain>
    </source>
</reference>
<dbReference type="OrthoDB" id="1711086at2"/>